<evidence type="ECO:0000313" key="3">
    <source>
        <dbReference type="Proteomes" id="UP000799441"/>
    </source>
</evidence>
<dbReference type="OrthoDB" id="5422351at2759"/>
<accession>A0A9P4UVE0</accession>
<comment type="caution">
    <text evidence="2">The sequence shown here is derived from an EMBL/GenBank/DDBJ whole genome shotgun (WGS) entry which is preliminary data.</text>
</comment>
<feature type="region of interest" description="Disordered" evidence="1">
    <location>
        <begin position="349"/>
        <end position="398"/>
    </location>
</feature>
<keyword evidence="3" id="KW-1185">Reference proteome</keyword>
<feature type="compositionally biased region" description="Low complexity" evidence="1">
    <location>
        <begin position="196"/>
        <end position="206"/>
    </location>
</feature>
<proteinExistence type="predicted"/>
<dbReference type="PANTHER" id="PTHR40625:SF1">
    <property type="entry name" value="AMP-ACTIVATED PROTEIN KINASE GLYCOGEN-BINDING DOMAIN-CONTAINING PROTEIN"/>
    <property type="match status" value="1"/>
</dbReference>
<dbReference type="PANTHER" id="PTHR40625">
    <property type="entry name" value="GTP-BINDING PROTEIN ESDC-RELATED"/>
    <property type="match status" value="1"/>
</dbReference>
<evidence type="ECO:0000256" key="1">
    <source>
        <dbReference type="SAM" id="MobiDB-lite"/>
    </source>
</evidence>
<dbReference type="EMBL" id="MU003765">
    <property type="protein sequence ID" value="KAF2726075.1"/>
    <property type="molecule type" value="Genomic_DNA"/>
</dbReference>
<feature type="compositionally biased region" description="Polar residues" evidence="1">
    <location>
        <begin position="244"/>
        <end position="259"/>
    </location>
</feature>
<reference evidence="2" key="1">
    <citation type="journal article" date="2020" name="Stud. Mycol.">
        <title>101 Dothideomycetes genomes: a test case for predicting lifestyles and emergence of pathogens.</title>
        <authorList>
            <person name="Haridas S."/>
            <person name="Albert R."/>
            <person name="Binder M."/>
            <person name="Bloem J."/>
            <person name="Labutti K."/>
            <person name="Salamov A."/>
            <person name="Andreopoulos B."/>
            <person name="Baker S."/>
            <person name="Barry K."/>
            <person name="Bills G."/>
            <person name="Bluhm B."/>
            <person name="Cannon C."/>
            <person name="Castanera R."/>
            <person name="Culley D."/>
            <person name="Daum C."/>
            <person name="Ezra D."/>
            <person name="Gonzalez J."/>
            <person name="Henrissat B."/>
            <person name="Kuo A."/>
            <person name="Liang C."/>
            <person name="Lipzen A."/>
            <person name="Lutzoni F."/>
            <person name="Magnuson J."/>
            <person name="Mondo S."/>
            <person name="Nolan M."/>
            <person name="Ohm R."/>
            <person name="Pangilinan J."/>
            <person name="Park H.-J."/>
            <person name="Ramirez L."/>
            <person name="Alfaro M."/>
            <person name="Sun H."/>
            <person name="Tritt A."/>
            <person name="Yoshinaga Y."/>
            <person name="Zwiers L.-H."/>
            <person name="Turgeon B."/>
            <person name="Goodwin S."/>
            <person name="Spatafora J."/>
            <person name="Crous P."/>
            <person name="Grigoriev I."/>
        </authorList>
    </citation>
    <scope>NUCLEOTIDE SEQUENCE</scope>
    <source>
        <strain evidence="2">CBS 116435</strain>
    </source>
</reference>
<dbReference type="AlphaFoldDB" id="A0A9P4UVE0"/>
<name>A0A9P4UVE0_9PEZI</name>
<organism evidence="2 3">
    <name type="scientific">Polychaeton citri CBS 116435</name>
    <dbReference type="NCBI Taxonomy" id="1314669"/>
    <lineage>
        <taxon>Eukaryota</taxon>
        <taxon>Fungi</taxon>
        <taxon>Dikarya</taxon>
        <taxon>Ascomycota</taxon>
        <taxon>Pezizomycotina</taxon>
        <taxon>Dothideomycetes</taxon>
        <taxon>Dothideomycetidae</taxon>
        <taxon>Capnodiales</taxon>
        <taxon>Capnodiaceae</taxon>
        <taxon>Polychaeton</taxon>
    </lineage>
</organism>
<sequence>MGPEALVTFLFRAPPEVRIVELLGSWDNFQRRYRMHNDRRRGSSFWAGCFKFENIIFDGDIPNFTKPRSGGLRQGGTYWYYYQLNHEVEAFDASQPITTNCPILPGQPINIIEVPSEEWERPERRRSDSFDVVGTLANMTAMTTLEPDSKFAKPKPPPVCKVHHRCVSDLALNGRLESRPPTADGPRNSEPPVLDVSSPVSRGSSSSKRRRVDEYAPPMTTDSTRSYTSNRALSMISSLAPRSRASQVPAQSSPDISRPSTRHGGLDIPAFDFGFDRPNSSASEHEDCNEITLVEEVQRKPVPSHNSWNRSGNSDKVRPVPSPNINNVHFNGARPATRFDFHKRAPSASIDNQTHYAPKRPASFASSPELTADEISPFTDDGTFDHTIHSPRLSAQTISSAGAETPFYTSAMHSRAHTASPDKDAELSKAYHPIRDTAVPDTNNDFASLSISPQYTVPSIDPYTPDIPRCTNTTIATTASINSAPCGRTHLSAYALPPSDVSSTSTITKLPSTHSNTSFHSYNFGNPGIIAGGSAASAGMETADVSICLPAVIGQVPEGVLMADAIFNDAGHLKHMHSRQVTGWHDPLHRVLCPPRLCLRKPRMLQRPEHTQDAHITDDNDSDDTLLVHMAFYPPDDGQID</sequence>
<dbReference type="Proteomes" id="UP000799441">
    <property type="component" value="Unassembled WGS sequence"/>
</dbReference>
<feature type="region of interest" description="Disordered" evidence="1">
    <location>
        <begin position="173"/>
        <end position="265"/>
    </location>
</feature>
<protein>
    <submittedName>
        <fullName evidence="2">Uncharacterized protein</fullName>
    </submittedName>
</protein>
<evidence type="ECO:0000313" key="2">
    <source>
        <dbReference type="EMBL" id="KAF2726075.1"/>
    </source>
</evidence>
<feature type="region of interest" description="Disordered" evidence="1">
    <location>
        <begin position="302"/>
        <end position="326"/>
    </location>
</feature>
<feature type="compositionally biased region" description="Polar residues" evidence="1">
    <location>
        <begin position="220"/>
        <end position="237"/>
    </location>
</feature>
<gene>
    <name evidence="2" type="ORF">K431DRAFT_342329</name>
</gene>